<accession>A0A6A3IMQ1</accession>
<evidence type="ECO:0000313" key="2">
    <source>
        <dbReference type="Proteomes" id="UP000435112"/>
    </source>
</evidence>
<name>A0A6A3IMQ1_9STRA</name>
<evidence type="ECO:0000313" key="1">
    <source>
        <dbReference type="EMBL" id="KAE8983350.1"/>
    </source>
</evidence>
<reference evidence="1 2" key="1">
    <citation type="submission" date="2018-09" db="EMBL/GenBank/DDBJ databases">
        <title>Genomic investigation of the strawberry pathogen Phytophthora fragariae indicates pathogenicity is determined by transcriptional variation in three key races.</title>
        <authorList>
            <person name="Adams T.M."/>
            <person name="Armitage A.D."/>
            <person name="Sobczyk M.K."/>
            <person name="Bates H.J."/>
            <person name="Dunwell J.M."/>
            <person name="Nellist C.F."/>
            <person name="Harrison R.J."/>
        </authorList>
    </citation>
    <scope>NUCLEOTIDE SEQUENCE [LARGE SCALE GENOMIC DNA]</scope>
    <source>
        <strain evidence="1 2">SCRP324</strain>
    </source>
</reference>
<gene>
    <name evidence="1" type="ORF">PR002_g23282</name>
</gene>
<dbReference type="Proteomes" id="UP000435112">
    <property type="component" value="Unassembled WGS sequence"/>
</dbReference>
<proteinExistence type="predicted"/>
<comment type="caution">
    <text evidence="1">The sequence shown here is derived from an EMBL/GenBank/DDBJ whole genome shotgun (WGS) entry which is preliminary data.</text>
</comment>
<protein>
    <submittedName>
        <fullName evidence="1">Uncharacterized protein</fullName>
    </submittedName>
</protein>
<dbReference type="EMBL" id="QXFU01002635">
    <property type="protein sequence ID" value="KAE8983350.1"/>
    <property type="molecule type" value="Genomic_DNA"/>
</dbReference>
<sequence>MFGSLHRTRHLLRAFVSTLFLLLDFLHHVQRLLRGFSRDDSLCTTCSSMPSPTSPASSSG</sequence>
<dbReference type="AlphaFoldDB" id="A0A6A3IMQ1"/>
<organism evidence="1 2">
    <name type="scientific">Phytophthora rubi</name>
    <dbReference type="NCBI Taxonomy" id="129364"/>
    <lineage>
        <taxon>Eukaryota</taxon>
        <taxon>Sar</taxon>
        <taxon>Stramenopiles</taxon>
        <taxon>Oomycota</taxon>
        <taxon>Peronosporomycetes</taxon>
        <taxon>Peronosporales</taxon>
        <taxon>Peronosporaceae</taxon>
        <taxon>Phytophthora</taxon>
    </lineage>
</organism>